<evidence type="ECO:0000313" key="2">
    <source>
        <dbReference type="Proteomes" id="UP000011200"/>
    </source>
</evidence>
<dbReference type="SUPFAM" id="SSF51621">
    <property type="entry name" value="Phosphoenolpyruvate/pyruvate domain"/>
    <property type="match status" value="1"/>
</dbReference>
<dbReference type="PANTHER" id="PTHR42905:SF2">
    <property type="entry name" value="PHOSPHOENOLPYRUVATE CARBOXYLASE FAMILY PROTEIN"/>
    <property type="match status" value="1"/>
</dbReference>
<dbReference type="Gene3D" id="3.20.20.60">
    <property type="entry name" value="Phosphoenolpyruvate-binding domains"/>
    <property type="match status" value="1"/>
</dbReference>
<name>A0A2U9PHJ9_MYCSE</name>
<dbReference type="AlphaFoldDB" id="A0A2U9PHJ9"/>
<dbReference type="CDD" id="cd00377">
    <property type="entry name" value="ICL_PEPM"/>
    <property type="match status" value="1"/>
</dbReference>
<accession>A0A2U9PHJ9</accession>
<evidence type="ECO:0000313" key="1">
    <source>
        <dbReference type="EMBL" id="AWT51200.1"/>
    </source>
</evidence>
<dbReference type="InterPro" id="IPR040442">
    <property type="entry name" value="Pyrv_kinase-like_dom_sf"/>
</dbReference>
<dbReference type="InterPro" id="IPR015813">
    <property type="entry name" value="Pyrv/PenolPyrv_kinase-like_dom"/>
</dbReference>
<reference evidence="1 2" key="1">
    <citation type="journal article" date="2013" name="Genome Announc.">
        <title>Draft genome sequence of MKD8, a conjugal recipient Mycobacterium smegmatis strain.</title>
        <authorList>
            <person name="Gray T.A."/>
            <person name="Palumbo M.J."/>
            <person name="Derbyshire K.M."/>
        </authorList>
    </citation>
    <scope>NUCLEOTIDE SEQUENCE [LARGE SCALE GENOMIC DNA]</scope>
    <source>
        <strain evidence="1 2">MKD8</strain>
    </source>
</reference>
<reference evidence="2" key="2">
    <citation type="submission" date="2018-03" db="EMBL/GenBank/DDBJ databases">
        <authorList>
            <person name="Derbyshire K."/>
            <person name="Gray T.A."/>
            <person name="Champion M."/>
        </authorList>
    </citation>
    <scope>NUCLEOTIDE SEQUENCE [LARGE SCALE GENOMIC DNA]</scope>
    <source>
        <strain evidence="2">MKD8</strain>
    </source>
</reference>
<dbReference type="PROSITE" id="PS00161">
    <property type="entry name" value="ISOCITRATE_LYASE"/>
    <property type="match status" value="1"/>
</dbReference>
<dbReference type="Pfam" id="PF13714">
    <property type="entry name" value="PEP_mutase"/>
    <property type="match status" value="1"/>
</dbReference>
<dbReference type="PANTHER" id="PTHR42905">
    <property type="entry name" value="PHOSPHOENOLPYRUVATE CARBOXYLASE"/>
    <property type="match status" value="1"/>
</dbReference>
<organism evidence="1 2">
    <name type="scientific">Mycolicibacterium smegmatis (strain MKD8)</name>
    <name type="common">Mycobacterium smegmatis</name>
    <dbReference type="NCBI Taxonomy" id="1214915"/>
    <lineage>
        <taxon>Bacteria</taxon>
        <taxon>Bacillati</taxon>
        <taxon>Actinomycetota</taxon>
        <taxon>Actinomycetes</taxon>
        <taxon>Mycobacteriales</taxon>
        <taxon>Mycobacteriaceae</taxon>
        <taxon>Mycolicibacterium</taxon>
    </lineage>
</organism>
<protein>
    <submittedName>
        <fullName evidence="1">Carboxyvinyl-carboxyphosphonate phosphorylmutase</fullName>
    </submittedName>
</protein>
<dbReference type="Proteomes" id="UP000011200">
    <property type="component" value="Chromosome"/>
</dbReference>
<proteinExistence type="predicted"/>
<dbReference type="GO" id="GO:0016833">
    <property type="term" value="F:oxo-acid-lyase activity"/>
    <property type="evidence" value="ECO:0007669"/>
    <property type="project" value="UniProtKB-ARBA"/>
</dbReference>
<sequence>MAPGVYDGMTAALVRDAGFEVAYMSGAAVAASAVGLPDIGLATQSELVAQAVVINRQLRIPLIADADTGFGDITNAVRTVQEYERAGVAAIQLEDQEFPKRCGHLDQKRVVDSGEFADKIRACVENRIGGTLIVARTDARATDGIDEAIRRAQRYVEAGADLIFVEAPQTVEEIALIPANVGAPTVFNLVPSGKTPPVHLEQLQDWGYRVIIAPAACLAPAVTAARAALRQLRDGDLSTIGQNSPVEVFQPLGLDEWQRLQRFSSMEGSSA</sequence>
<dbReference type="InterPro" id="IPR039556">
    <property type="entry name" value="ICL/PEPM"/>
</dbReference>
<dbReference type="InterPro" id="IPR018523">
    <property type="entry name" value="Isocitrate_lyase_ph_CS"/>
</dbReference>
<dbReference type="EMBL" id="CP027541">
    <property type="protein sequence ID" value="AWT51200.1"/>
    <property type="molecule type" value="Genomic_DNA"/>
</dbReference>
<gene>
    <name evidence="1" type="ORF">D806_002060</name>
</gene>